<dbReference type="GO" id="GO:0004622">
    <property type="term" value="F:phosphatidylcholine lysophospholipase activity"/>
    <property type="evidence" value="ECO:0007669"/>
    <property type="project" value="TreeGrafter"/>
</dbReference>
<sequence>MPAFDFCSNLKKTAKVAFMALATALLLIWLNQTSLERFWQQQYHRPAPWSGLSNHYGWQIGGQLRDGIFIAAESYGDYLRIHHPDNQAKPRVKVDVIEQLPEGFAVGLHFFNGYTRPAYQLTQRFPQLLQRQHAKGALPYMSATDISNAALEAPKPIVQKTEVILLPKDKVLFAGDSMMQGVAPLLKRQLQSDYKISSIDLSKQSTGLAYPRFFNWPQTIANRLASDDSIKLLVVFLGPNDPWDMPPDGGGRYLKFASEAWESLYRARVAGIMENARQNNVTVIWIGPPNMRKQKLSEGMAYLDKLYREEAEKQGEIYLSVNDMFKYEKDIYSDYMGDGSSQVKLRAGDGIHFSWKGQQIIAQHVFSRIHLQEEPKDETVDDVDTKDKNMVISNETNNAHP</sequence>
<dbReference type="InterPro" id="IPR051532">
    <property type="entry name" value="Ester_Hydrolysis_Enzymes"/>
</dbReference>
<reference evidence="2 3" key="1">
    <citation type="submission" date="2016-04" db="EMBL/GenBank/DDBJ databases">
        <title>ATOL: Assembling a taxonomically balanced genome-scale reconstruction of the evolutionary history of the Enterobacteriaceae.</title>
        <authorList>
            <person name="Plunkett G.III."/>
            <person name="Neeno-Eckwall E.C."/>
            <person name="Glasner J.D."/>
            <person name="Perna N.T."/>
        </authorList>
    </citation>
    <scope>NUCLEOTIDE SEQUENCE [LARGE SCALE GENOMIC DNA]</scope>
    <source>
        <strain evidence="2 3">ATCC 700826</strain>
    </source>
</reference>
<gene>
    <name evidence="2" type="ORF">M997_3307</name>
</gene>
<feature type="compositionally biased region" description="Polar residues" evidence="1">
    <location>
        <begin position="391"/>
        <end position="401"/>
    </location>
</feature>
<proteinExistence type="predicted"/>
<dbReference type="CDD" id="cd01829">
    <property type="entry name" value="SGNH_hydrolase_peri2"/>
    <property type="match status" value="1"/>
</dbReference>
<dbReference type="RefSeq" id="WP_064721205.1">
    <property type="nucleotide sequence ID" value="NZ_LXEV01000036.1"/>
</dbReference>
<evidence type="ECO:0000256" key="1">
    <source>
        <dbReference type="SAM" id="MobiDB-lite"/>
    </source>
</evidence>
<dbReference type="PANTHER" id="PTHR30383:SF24">
    <property type="entry name" value="THIOESTERASE 1_PROTEASE 1_LYSOPHOSPHOLIPASE L1"/>
    <property type="match status" value="1"/>
</dbReference>
<dbReference type="AlphaFoldDB" id="A0AAJ3LSE5"/>
<keyword evidence="3" id="KW-1185">Reference proteome</keyword>
<name>A0AAJ3LSE5_PROHU</name>
<dbReference type="Proteomes" id="UP000078250">
    <property type="component" value="Unassembled WGS sequence"/>
</dbReference>
<accession>A0AAJ3LSE5</accession>
<dbReference type="Gene3D" id="3.40.50.1110">
    <property type="entry name" value="SGNH hydrolase"/>
    <property type="match status" value="1"/>
</dbReference>
<comment type="caution">
    <text evidence="2">The sequence shown here is derived from an EMBL/GenBank/DDBJ whole genome shotgun (WGS) entry which is preliminary data.</text>
</comment>
<organism evidence="2 3">
    <name type="scientific">Proteus hauseri ATCC 700826</name>
    <dbReference type="NCBI Taxonomy" id="1354271"/>
    <lineage>
        <taxon>Bacteria</taxon>
        <taxon>Pseudomonadati</taxon>
        <taxon>Pseudomonadota</taxon>
        <taxon>Gammaproteobacteria</taxon>
        <taxon>Enterobacterales</taxon>
        <taxon>Morganellaceae</taxon>
        <taxon>Proteus</taxon>
    </lineage>
</organism>
<evidence type="ECO:0000313" key="2">
    <source>
        <dbReference type="EMBL" id="OAT44941.1"/>
    </source>
</evidence>
<feature type="region of interest" description="Disordered" evidence="1">
    <location>
        <begin position="375"/>
        <end position="401"/>
    </location>
</feature>
<dbReference type="EMBL" id="LXEV01000036">
    <property type="protein sequence ID" value="OAT44941.1"/>
    <property type="molecule type" value="Genomic_DNA"/>
</dbReference>
<dbReference type="InterPro" id="IPR036514">
    <property type="entry name" value="SGNH_hydro_sf"/>
</dbReference>
<dbReference type="InterPro" id="IPR007407">
    <property type="entry name" value="DUF459"/>
</dbReference>
<dbReference type="Pfam" id="PF04311">
    <property type="entry name" value="DUF459"/>
    <property type="match status" value="1"/>
</dbReference>
<dbReference type="PANTHER" id="PTHR30383">
    <property type="entry name" value="THIOESTERASE 1/PROTEASE 1/LYSOPHOSPHOLIPASE L1"/>
    <property type="match status" value="1"/>
</dbReference>
<protein>
    <submittedName>
        <fullName evidence="2">Periplasmic protein</fullName>
    </submittedName>
</protein>
<feature type="compositionally biased region" description="Basic and acidic residues" evidence="1">
    <location>
        <begin position="375"/>
        <end position="389"/>
    </location>
</feature>
<dbReference type="SUPFAM" id="SSF52266">
    <property type="entry name" value="SGNH hydrolase"/>
    <property type="match status" value="1"/>
</dbReference>
<evidence type="ECO:0000313" key="3">
    <source>
        <dbReference type="Proteomes" id="UP000078250"/>
    </source>
</evidence>